<evidence type="ECO:0000313" key="1">
    <source>
        <dbReference type="EMBL" id="JAD16160.1"/>
    </source>
</evidence>
<organism evidence="1">
    <name type="scientific">Arundo donax</name>
    <name type="common">Giant reed</name>
    <name type="synonym">Donax arundinaceus</name>
    <dbReference type="NCBI Taxonomy" id="35708"/>
    <lineage>
        <taxon>Eukaryota</taxon>
        <taxon>Viridiplantae</taxon>
        <taxon>Streptophyta</taxon>
        <taxon>Embryophyta</taxon>
        <taxon>Tracheophyta</taxon>
        <taxon>Spermatophyta</taxon>
        <taxon>Magnoliopsida</taxon>
        <taxon>Liliopsida</taxon>
        <taxon>Poales</taxon>
        <taxon>Poaceae</taxon>
        <taxon>PACMAD clade</taxon>
        <taxon>Arundinoideae</taxon>
        <taxon>Arundineae</taxon>
        <taxon>Arundo</taxon>
    </lineage>
</organism>
<reference evidence="1" key="1">
    <citation type="submission" date="2014-09" db="EMBL/GenBank/DDBJ databases">
        <authorList>
            <person name="Magalhaes I.L.F."/>
            <person name="Oliveira U."/>
            <person name="Santos F.R."/>
            <person name="Vidigal T.H.D.A."/>
            <person name="Brescovit A.D."/>
            <person name="Santos A.J."/>
        </authorList>
    </citation>
    <scope>NUCLEOTIDE SEQUENCE</scope>
    <source>
        <tissue evidence="1">Shoot tissue taken approximately 20 cm above the soil surface</tissue>
    </source>
</reference>
<dbReference type="AlphaFoldDB" id="A0A0A8XU39"/>
<dbReference type="EMBL" id="GBRH01281735">
    <property type="protein sequence ID" value="JAD16160.1"/>
    <property type="molecule type" value="Transcribed_RNA"/>
</dbReference>
<proteinExistence type="predicted"/>
<sequence length="36" mass="4057">MITIYIISSLINGCIWIQKITCLDTPYQTGPLQLTT</sequence>
<name>A0A0A8XU39_ARUDO</name>
<accession>A0A0A8XU39</accession>
<protein>
    <submittedName>
        <fullName evidence="1">Uncharacterized protein</fullName>
    </submittedName>
</protein>
<reference evidence="1" key="2">
    <citation type="journal article" date="2015" name="Data Brief">
        <title>Shoot transcriptome of the giant reed, Arundo donax.</title>
        <authorList>
            <person name="Barrero R.A."/>
            <person name="Guerrero F.D."/>
            <person name="Moolhuijzen P."/>
            <person name="Goolsby J.A."/>
            <person name="Tidwell J."/>
            <person name="Bellgard S.E."/>
            <person name="Bellgard M.I."/>
        </authorList>
    </citation>
    <scope>NUCLEOTIDE SEQUENCE</scope>
    <source>
        <tissue evidence="1">Shoot tissue taken approximately 20 cm above the soil surface</tissue>
    </source>
</reference>